<keyword evidence="1" id="KW-0472">Membrane</keyword>
<evidence type="ECO:0000313" key="2">
    <source>
        <dbReference type="EMBL" id="CAA7047872.1"/>
    </source>
</evidence>
<sequence>MDAHHRQAVALETRVILADIALFMVVTTALPPTGLKTLSQTIPSPGPGMTPTAFQAMKIAAWCFWPLNSLILVCGLAALLVLVVPGVVRANRVALRLIEIAILSMWLLVECLILVSLSPDSLLSGLCVLQGVVMLVVLYLVLRLFKSKH</sequence>
<evidence type="ECO:0000313" key="3">
    <source>
        <dbReference type="Proteomes" id="UP000467841"/>
    </source>
</evidence>
<keyword evidence="3" id="KW-1185">Reference proteome</keyword>
<keyword evidence="1" id="KW-1133">Transmembrane helix</keyword>
<comment type="caution">
    <text evidence="2">The sequence shown here is derived from an EMBL/GenBank/DDBJ whole genome shotgun (WGS) entry which is preliminary data.</text>
</comment>
<organism evidence="2 3">
    <name type="scientific">Microthlaspi erraticum</name>
    <dbReference type="NCBI Taxonomy" id="1685480"/>
    <lineage>
        <taxon>Eukaryota</taxon>
        <taxon>Viridiplantae</taxon>
        <taxon>Streptophyta</taxon>
        <taxon>Embryophyta</taxon>
        <taxon>Tracheophyta</taxon>
        <taxon>Spermatophyta</taxon>
        <taxon>Magnoliopsida</taxon>
        <taxon>eudicotyledons</taxon>
        <taxon>Gunneridae</taxon>
        <taxon>Pentapetalae</taxon>
        <taxon>rosids</taxon>
        <taxon>malvids</taxon>
        <taxon>Brassicales</taxon>
        <taxon>Brassicaceae</taxon>
        <taxon>Coluteocarpeae</taxon>
        <taxon>Microthlaspi</taxon>
    </lineage>
</organism>
<proteinExistence type="predicted"/>
<protein>
    <submittedName>
        <fullName evidence="2">Uncharacterized protein</fullName>
    </submittedName>
</protein>
<accession>A0A6D2KEV4</accession>
<keyword evidence="1" id="KW-0812">Transmembrane</keyword>
<dbReference type="EMBL" id="CACVBM020001384">
    <property type="protein sequence ID" value="CAA7047872.1"/>
    <property type="molecule type" value="Genomic_DNA"/>
</dbReference>
<feature type="transmembrane region" description="Helical" evidence="1">
    <location>
        <begin position="123"/>
        <end position="142"/>
    </location>
</feature>
<gene>
    <name evidence="2" type="ORF">MERR_LOCUS35107</name>
</gene>
<name>A0A6D2KEV4_9BRAS</name>
<reference evidence="2" key="1">
    <citation type="submission" date="2020-01" db="EMBL/GenBank/DDBJ databases">
        <authorList>
            <person name="Mishra B."/>
        </authorList>
    </citation>
    <scope>NUCLEOTIDE SEQUENCE [LARGE SCALE GENOMIC DNA]</scope>
</reference>
<feature type="transmembrane region" description="Helical" evidence="1">
    <location>
        <begin position="12"/>
        <end position="30"/>
    </location>
</feature>
<dbReference type="Proteomes" id="UP000467841">
    <property type="component" value="Unassembled WGS sequence"/>
</dbReference>
<dbReference type="AlphaFoldDB" id="A0A6D2KEV4"/>
<feature type="transmembrane region" description="Helical" evidence="1">
    <location>
        <begin position="59"/>
        <end position="85"/>
    </location>
</feature>
<evidence type="ECO:0000256" key="1">
    <source>
        <dbReference type="SAM" id="Phobius"/>
    </source>
</evidence>
<feature type="transmembrane region" description="Helical" evidence="1">
    <location>
        <begin position="97"/>
        <end position="117"/>
    </location>
</feature>